<dbReference type="PANTHER" id="PTHR24276">
    <property type="entry name" value="POLYSERASE-RELATED"/>
    <property type="match status" value="1"/>
</dbReference>
<dbReference type="InterPro" id="IPR009003">
    <property type="entry name" value="Peptidase_S1_PA"/>
</dbReference>
<keyword evidence="3 15" id="KW-0645">Protease</keyword>
<dbReference type="PROSITE" id="PS50240">
    <property type="entry name" value="TRYPSIN_DOM"/>
    <property type="match status" value="1"/>
</dbReference>
<reference evidence="15" key="1">
    <citation type="submission" date="2017-01" db="EMBL/GenBank/DDBJ databases">
        <title>A deep insight into the sialotranscriptome of adult male and female Cluex tarsalis mosquitoes.</title>
        <authorList>
            <person name="Ribeiro J.M."/>
            <person name="Moreira F."/>
            <person name="Bernard K.A."/>
            <person name="Calvo E."/>
        </authorList>
    </citation>
    <scope>NUCLEOTIDE SEQUENCE</scope>
    <source>
        <strain evidence="15">Kern County</strain>
        <tissue evidence="15">Salivary glands</tissue>
    </source>
</reference>
<dbReference type="CDD" id="cd00190">
    <property type="entry name" value="Tryp_SPc"/>
    <property type="match status" value="1"/>
</dbReference>
<accession>A0A1Q3F6I4</accession>
<evidence type="ECO:0000256" key="5">
    <source>
        <dbReference type="ARBA" id="ARBA00022757"/>
    </source>
</evidence>
<dbReference type="InterPro" id="IPR050430">
    <property type="entry name" value="Peptidase_S1"/>
</dbReference>
<dbReference type="PANTHER" id="PTHR24276:SF97">
    <property type="entry name" value="GH13245P2-RELATED"/>
    <property type="match status" value="1"/>
</dbReference>
<organism evidence="15">
    <name type="scientific">Culex tarsalis</name>
    <name type="common">Encephalitis mosquito</name>
    <dbReference type="NCBI Taxonomy" id="7177"/>
    <lineage>
        <taxon>Eukaryota</taxon>
        <taxon>Metazoa</taxon>
        <taxon>Ecdysozoa</taxon>
        <taxon>Arthropoda</taxon>
        <taxon>Hexapoda</taxon>
        <taxon>Insecta</taxon>
        <taxon>Pterygota</taxon>
        <taxon>Neoptera</taxon>
        <taxon>Endopterygota</taxon>
        <taxon>Diptera</taxon>
        <taxon>Nematocera</taxon>
        <taxon>Culicoidea</taxon>
        <taxon>Culicidae</taxon>
        <taxon>Culicinae</taxon>
        <taxon>Culicini</taxon>
        <taxon>Culex</taxon>
        <taxon>Culex</taxon>
    </lineage>
</organism>
<feature type="chain" id="PRO_5012004032" description="trypsin" evidence="13">
    <location>
        <begin position="25"/>
        <end position="334"/>
    </location>
</feature>
<dbReference type="SUPFAM" id="SSF50494">
    <property type="entry name" value="Trypsin-like serine proteases"/>
    <property type="match status" value="1"/>
</dbReference>
<protein>
    <recommendedName>
        <fullName evidence="12">trypsin</fullName>
        <ecNumber evidence="12">3.4.21.4</ecNumber>
    </recommendedName>
</protein>
<name>A0A1Q3F6I4_CULTA</name>
<feature type="signal peptide" evidence="13">
    <location>
        <begin position="1"/>
        <end position="24"/>
    </location>
</feature>
<sequence>MTSPIRTICCVLTLLTLHLTLVRPIINGVGISRGSFSFAVSLQSVPLKEERHKDAALPVHFCGGTYLGSGWIVTANHCVIGFQNRSIYAYIGGGSLNRTKESTLYKVDRRVSHPDFNRVTLAADIALLHVRPTAEQPNLNGFNDNDSSLLLPSRPVNRPAQPNLSLLNLENQNGGDAKQEECHIFGYGSASFYGPGSDTLRYGPLQPLGFDQCVERLGPVVAPATPNCGMFCAIGYADACRGDSGGGLVCRRRLTLEQVLNGESEAEARPYTLRGIISYGAGCGAPASPGVYTDVGFFRLGFDQCVERLGPVVAPATPNCGMFCAIGYADACRV</sequence>
<evidence type="ECO:0000256" key="2">
    <source>
        <dbReference type="ARBA" id="ARBA00022525"/>
    </source>
</evidence>
<evidence type="ECO:0000256" key="9">
    <source>
        <dbReference type="ARBA" id="ARBA00023157"/>
    </source>
</evidence>
<dbReference type="EC" id="3.4.21.4" evidence="12"/>
<evidence type="ECO:0000256" key="6">
    <source>
        <dbReference type="ARBA" id="ARBA00022801"/>
    </source>
</evidence>
<keyword evidence="6" id="KW-0378">Hydrolase</keyword>
<evidence type="ECO:0000313" key="15">
    <source>
        <dbReference type="EMBL" id="JAV23139.1"/>
    </source>
</evidence>
<evidence type="ECO:0000256" key="7">
    <source>
        <dbReference type="ARBA" id="ARBA00022825"/>
    </source>
</evidence>
<evidence type="ECO:0000256" key="8">
    <source>
        <dbReference type="ARBA" id="ARBA00023145"/>
    </source>
</evidence>
<dbReference type="GO" id="GO:0005576">
    <property type="term" value="C:extracellular region"/>
    <property type="evidence" value="ECO:0007669"/>
    <property type="project" value="UniProtKB-SubCell"/>
</dbReference>
<comment type="subcellular location">
    <subcellularLocation>
        <location evidence="1">Secreted</location>
    </subcellularLocation>
</comment>
<dbReference type="GO" id="GO:0006508">
    <property type="term" value="P:proteolysis"/>
    <property type="evidence" value="ECO:0007669"/>
    <property type="project" value="UniProtKB-KW"/>
</dbReference>
<evidence type="ECO:0000256" key="13">
    <source>
        <dbReference type="SAM" id="SignalP"/>
    </source>
</evidence>
<evidence type="ECO:0000256" key="10">
    <source>
        <dbReference type="ARBA" id="ARBA00024195"/>
    </source>
</evidence>
<evidence type="ECO:0000256" key="3">
    <source>
        <dbReference type="ARBA" id="ARBA00022670"/>
    </source>
</evidence>
<keyword evidence="9" id="KW-1015">Disulfide bond</keyword>
<evidence type="ECO:0000256" key="11">
    <source>
        <dbReference type="ARBA" id="ARBA00036320"/>
    </source>
</evidence>
<dbReference type="AlphaFoldDB" id="A0A1Q3F6I4"/>
<evidence type="ECO:0000259" key="14">
    <source>
        <dbReference type="PROSITE" id="PS50240"/>
    </source>
</evidence>
<dbReference type="InterPro" id="IPR043504">
    <property type="entry name" value="Peptidase_S1_PA_chymotrypsin"/>
</dbReference>
<evidence type="ECO:0000256" key="4">
    <source>
        <dbReference type="ARBA" id="ARBA00022729"/>
    </source>
</evidence>
<keyword evidence="8" id="KW-0865">Zymogen</keyword>
<comment type="catalytic activity">
    <reaction evidence="11">
        <text>Preferential cleavage: Arg-|-Xaa, Lys-|-Xaa.</text>
        <dbReference type="EC" id="3.4.21.4"/>
    </reaction>
</comment>
<keyword evidence="7" id="KW-0720">Serine protease</keyword>
<dbReference type="SMART" id="SM00020">
    <property type="entry name" value="Tryp_SPc"/>
    <property type="match status" value="1"/>
</dbReference>
<dbReference type="Pfam" id="PF00089">
    <property type="entry name" value="Trypsin"/>
    <property type="match status" value="1"/>
</dbReference>
<dbReference type="PRINTS" id="PR00722">
    <property type="entry name" value="CHYMOTRYPSIN"/>
</dbReference>
<evidence type="ECO:0000256" key="1">
    <source>
        <dbReference type="ARBA" id="ARBA00004613"/>
    </source>
</evidence>
<dbReference type="Gene3D" id="2.40.10.10">
    <property type="entry name" value="Trypsin-like serine proteases"/>
    <property type="match status" value="1"/>
</dbReference>
<evidence type="ECO:0000256" key="12">
    <source>
        <dbReference type="ARBA" id="ARBA00038868"/>
    </source>
</evidence>
<feature type="domain" description="Peptidase S1" evidence="14">
    <location>
        <begin position="25"/>
        <end position="307"/>
    </location>
</feature>
<proteinExistence type="inferred from homology"/>
<dbReference type="GO" id="GO:0007586">
    <property type="term" value="P:digestion"/>
    <property type="evidence" value="ECO:0007669"/>
    <property type="project" value="UniProtKB-KW"/>
</dbReference>
<dbReference type="InterPro" id="IPR001314">
    <property type="entry name" value="Peptidase_S1A"/>
</dbReference>
<dbReference type="InterPro" id="IPR001254">
    <property type="entry name" value="Trypsin_dom"/>
</dbReference>
<comment type="similarity">
    <text evidence="10">Belongs to the peptidase S1 family. CLIP subfamily.</text>
</comment>
<keyword evidence="5" id="KW-0222">Digestion</keyword>
<keyword evidence="4 13" id="KW-0732">Signal</keyword>
<dbReference type="GO" id="GO:0004252">
    <property type="term" value="F:serine-type endopeptidase activity"/>
    <property type="evidence" value="ECO:0007669"/>
    <property type="project" value="UniProtKB-EC"/>
</dbReference>
<keyword evidence="2" id="KW-0964">Secreted</keyword>
<dbReference type="EMBL" id="GFDL01011906">
    <property type="protein sequence ID" value="JAV23139.1"/>
    <property type="molecule type" value="Transcribed_RNA"/>
</dbReference>